<gene>
    <name evidence="6" type="ORF">Thimo_2919</name>
</gene>
<dbReference type="PANTHER" id="PTHR43092">
    <property type="entry name" value="L-CYSTEINE DESULFHYDRASE"/>
    <property type="match status" value="1"/>
</dbReference>
<dbReference type="PATRIC" id="fig|765912.4.peg.2853"/>
<evidence type="ECO:0000256" key="2">
    <source>
        <dbReference type="ARBA" id="ARBA00022898"/>
    </source>
</evidence>
<dbReference type="STRING" id="765912.Thimo_2919"/>
<dbReference type="SUPFAM" id="SSF53383">
    <property type="entry name" value="PLP-dependent transferases"/>
    <property type="match status" value="1"/>
</dbReference>
<dbReference type="Pfam" id="PF00266">
    <property type="entry name" value="Aminotran_5"/>
    <property type="match status" value="1"/>
</dbReference>
<evidence type="ECO:0000313" key="6">
    <source>
        <dbReference type="EMBL" id="AGA91615.1"/>
    </source>
</evidence>
<dbReference type="eggNOG" id="COG0520">
    <property type="taxonomic scope" value="Bacteria"/>
</dbReference>
<organism evidence="6 7">
    <name type="scientific">Thioflavicoccus mobilis 8321</name>
    <dbReference type="NCBI Taxonomy" id="765912"/>
    <lineage>
        <taxon>Bacteria</taxon>
        <taxon>Pseudomonadati</taxon>
        <taxon>Pseudomonadota</taxon>
        <taxon>Gammaproteobacteria</taxon>
        <taxon>Chromatiales</taxon>
        <taxon>Chromatiaceae</taxon>
        <taxon>Thioflavicoccus</taxon>
    </lineage>
</organism>
<dbReference type="PANTHER" id="PTHR43092:SF6">
    <property type="entry name" value="BLR1280 PROTEIN"/>
    <property type="match status" value="1"/>
</dbReference>
<keyword evidence="6" id="KW-0456">Lyase</keyword>
<sequence>MKKSLVTDGDWTTVAKARDVAAEAGERIATARRDFLKLFGYGAAGLAMGGLSVDKDGSPRFMAEAAAMPAPYSPYANAFQFADQLLYMNIGTTGSSPTRVIKDFADDYKDIARNPTAYFFGQQEMRNSIAPGFGCDPYELVLSFNTTDGLWRIVMGIPFEAGDEIITTNMEEDAGISAVDILVDRFGVIKKTVDLPTNDAYSDREVLKRFKAQLTNKTKAVLFSSPIYLTGARLPAKKLCLGAARRGILSIVDGAHLPGMCAVNLHDMGCDFFSGSGHKWQCGPGQTGFLYIRNGYDPDYRIVERPTGDFAPFGAPSPTVEIGIPGYTNTAPLPTYYPTNTLIYGAAGILKNGERDPEHNIAAVLQLIGNGSRPSQQALTECCQLWDTWGREEIEDYVVALAQYLRSRIVEIWGPQSLSVPFDGESYPVPEVSRTGLTSFNPFSISRTRPGRPYHDYNADLTERQAEAQSGASSAAVATLRDDYQIVIRNNSVPHSLRSDPSKNATLGTFSSPLRVSTHLFHSTSDVDRLIEALLEVVPPLAPPL</sequence>
<dbReference type="GO" id="GO:0016829">
    <property type="term" value="F:lyase activity"/>
    <property type="evidence" value="ECO:0007669"/>
    <property type="project" value="UniProtKB-KW"/>
</dbReference>
<evidence type="ECO:0000256" key="4">
    <source>
        <dbReference type="RuleBase" id="RU004504"/>
    </source>
</evidence>
<dbReference type="EMBL" id="CP003051">
    <property type="protein sequence ID" value="AGA91615.1"/>
    <property type="molecule type" value="Genomic_DNA"/>
</dbReference>
<dbReference type="Gene3D" id="3.90.1150.10">
    <property type="entry name" value="Aspartate Aminotransferase, domain 1"/>
    <property type="match status" value="1"/>
</dbReference>
<dbReference type="AlphaFoldDB" id="L0H1T9"/>
<comment type="similarity">
    <text evidence="3">Belongs to the class-V pyridoxal-phosphate-dependent aminotransferase family.</text>
</comment>
<dbReference type="PROSITE" id="PS51318">
    <property type="entry name" value="TAT"/>
    <property type="match status" value="1"/>
</dbReference>
<proteinExistence type="inferred from homology"/>
<evidence type="ECO:0000259" key="5">
    <source>
        <dbReference type="Pfam" id="PF00266"/>
    </source>
</evidence>
<dbReference type="InterPro" id="IPR020578">
    <property type="entry name" value="Aminotrans_V_PyrdxlP_BS"/>
</dbReference>
<dbReference type="InterPro" id="IPR015422">
    <property type="entry name" value="PyrdxlP-dep_Trfase_small"/>
</dbReference>
<dbReference type="InterPro" id="IPR000192">
    <property type="entry name" value="Aminotrans_V_dom"/>
</dbReference>
<dbReference type="PROSITE" id="PS00595">
    <property type="entry name" value="AA_TRANSFER_CLASS_5"/>
    <property type="match status" value="1"/>
</dbReference>
<dbReference type="KEGG" id="tmb:Thimo_2919"/>
<feature type="domain" description="Aminotransferase class V" evidence="5">
    <location>
        <begin position="93"/>
        <end position="296"/>
    </location>
</feature>
<evidence type="ECO:0000256" key="3">
    <source>
        <dbReference type="RuleBase" id="RU004075"/>
    </source>
</evidence>
<protein>
    <submittedName>
        <fullName evidence="6">Selenocysteine lyase</fullName>
    </submittedName>
</protein>
<dbReference type="InterPro" id="IPR006311">
    <property type="entry name" value="TAT_signal"/>
</dbReference>
<accession>L0H1T9</accession>
<dbReference type="Proteomes" id="UP000010816">
    <property type="component" value="Chromosome"/>
</dbReference>
<evidence type="ECO:0000313" key="7">
    <source>
        <dbReference type="Proteomes" id="UP000010816"/>
    </source>
</evidence>
<keyword evidence="7" id="KW-1185">Reference proteome</keyword>
<dbReference type="HOGENOM" id="CLU_003433_2_1_6"/>
<dbReference type="Gene3D" id="3.40.640.10">
    <property type="entry name" value="Type I PLP-dependent aspartate aminotransferase-like (Major domain)"/>
    <property type="match status" value="1"/>
</dbReference>
<evidence type="ECO:0000256" key="1">
    <source>
        <dbReference type="ARBA" id="ARBA00001933"/>
    </source>
</evidence>
<comment type="cofactor">
    <cofactor evidence="1 4">
        <name>pyridoxal 5'-phosphate</name>
        <dbReference type="ChEBI" id="CHEBI:597326"/>
    </cofactor>
</comment>
<dbReference type="InterPro" id="IPR015424">
    <property type="entry name" value="PyrdxlP-dep_Trfase"/>
</dbReference>
<keyword evidence="2" id="KW-0663">Pyridoxal phosphate</keyword>
<name>L0H1T9_9GAMM</name>
<dbReference type="InterPro" id="IPR015421">
    <property type="entry name" value="PyrdxlP-dep_Trfase_major"/>
</dbReference>
<reference evidence="6 7" key="1">
    <citation type="submission" date="2011-09" db="EMBL/GenBank/DDBJ databases">
        <title>Complete sequence of chromosome of Thioflavicoccus mobilis 8321.</title>
        <authorList>
            <consortium name="US DOE Joint Genome Institute"/>
            <person name="Lucas S."/>
            <person name="Han J."/>
            <person name="Lapidus A."/>
            <person name="Cheng J.-F."/>
            <person name="Goodwin L."/>
            <person name="Pitluck S."/>
            <person name="Peters L."/>
            <person name="Ovchinnikova G."/>
            <person name="Lu M."/>
            <person name="Detter J.C."/>
            <person name="Han C."/>
            <person name="Tapia R."/>
            <person name="Land M."/>
            <person name="Hauser L."/>
            <person name="Kyrpides N."/>
            <person name="Ivanova N."/>
            <person name="Pagani I."/>
            <person name="Vogl K."/>
            <person name="Liu Z."/>
            <person name="Imhoff J."/>
            <person name="Thiel V."/>
            <person name="Frigaard N.-U."/>
            <person name="Bryant D."/>
            <person name="Woyke T."/>
        </authorList>
    </citation>
    <scope>NUCLEOTIDE SEQUENCE [LARGE SCALE GENOMIC DNA]</scope>
    <source>
        <strain evidence="6 7">8321</strain>
    </source>
</reference>